<dbReference type="EC" id="3.6.1.-" evidence="3"/>
<keyword evidence="1 3" id="KW-0547">Nucleotide-binding</keyword>
<keyword evidence="3" id="KW-0694">RNA-binding</keyword>
<dbReference type="InterPro" id="IPR004881">
    <property type="entry name" value="Ribosome_biogen_GTPase_RsgA"/>
</dbReference>
<dbReference type="GO" id="GO:0005525">
    <property type="term" value="F:GTP binding"/>
    <property type="evidence" value="ECO:0007669"/>
    <property type="project" value="UniProtKB-UniRule"/>
</dbReference>
<keyword evidence="7" id="KW-1185">Reference proteome</keyword>
<dbReference type="PROSITE" id="PS51721">
    <property type="entry name" value="G_CP"/>
    <property type="match status" value="1"/>
</dbReference>
<feature type="binding site" evidence="3">
    <location>
        <position position="307"/>
    </location>
    <ligand>
        <name>Zn(2+)</name>
        <dbReference type="ChEBI" id="CHEBI:29105"/>
    </ligand>
</feature>
<evidence type="ECO:0000313" key="6">
    <source>
        <dbReference type="EMBL" id="CAD6513199.1"/>
    </source>
</evidence>
<dbReference type="EMBL" id="LR890047">
    <property type="protein sequence ID" value="CAD6513199.1"/>
    <property type="molecule type" value="Genomic_DNA"/>
</dbReference>
<evidence type="ECO:0000259" key="4">
    <source>
        <dbReference type="PROSITE" id="PS50936"/>
    </source>
</evidence>
<dbReference type="GO" id="GO:0046872">
    <property type="term" value="F:metal ion binding"/>
    <property type="evidence" value="ECO:0007669"/>
    <property type="project" value="UniProtKB-KW"/>
</dbReference>
<dbReference type="GO" id="GO:0003924">
    <property type="term" value="F:GTPase activity"/>
    <property type="evidence" value="ECO:0007669"/>
    <property type="project" value="UniProtKB-UniRule"/>
</dbReference>
<evidence type="ECO:0000256" key="3">
    <source>
        <dbReference type="HAMAP-Rule" id="MF_01820"/>
    </source>
</evidence>
<feature type="domain" description="CP-type G" evidence="5">
    <location>
        <begin position="108"/>
        <end position="270"/>
    </location>
</feature>
<proteinExistence type="inferred from homology"/>
<comment type="cofactor">
    <cofactor evidence="3">
        <name>Zn(2+)</name>
        <dbReference type="ChEBI" id="CHEBI:29105"/>
    </cofactor>
    <text evidence="3">Binds 1 zinc ion per subunit.</text>
</comment>
<keyword evidence="3" id="KW-0699">rRNA-binding</keyword>
<dbReference type="GO" id="GO:0005737">
    <property type="term" value="C:cytoplasm"/>
    <property type="evidence" value="ECO:0007669"/>
    <property type="project" value="UniProtKB-SubCell"/>
</dbReference>
<dbReference type="InterPro" id="IPR010914">
    <property type="entry name" value="RsgA_GTPase_dom"/>
</dbReference>
<gene>
    <name evidence="3 6" type="primary">rsgA</name>
    <name evidence="6" type="ORF">PROFFT_A_07030</name>
</gene>
<dbReference type="Pfam" id="PF03193">
    <property type="entry name" value="RsgA_GTPase"/>
    <property type="match status" value="1"/>
</dbReference>
<dbReference type="PROSITE" id="PS50936">
    <property type="entry name" value="ENGC_GTPASE"/>
    <property type="match status" value="1"/>
</dbReference>
<comment type="function">
    <text evidence="3">One of several proteins that assist in the late maturation steps of the functional core of the 30S ribosomal subunit. Helps release RbfA from mature subunits. May play a role in the assembly of ribosomal proteins into the subunit. Circularly permuted GTPase that catalyzes slow GTP hydrolysis, GTPase activity is stimulated by the 30S ribosomal subunit.</text>
</comment>
<feature type="binding site" evidence="3">
    <location>
        <begin position="210"/>
        <end position="218"/>
    </location>
    <ligand>
        <name>GTP</name>
        <dbReference type="ChEBI" id="CHEBI:37565"/>
    </ligand>
</feature>
<evidence type="ECO:0000256" key="2">
    <source>
        <dbReference type="ARBA" id="ARBA00023134"/>
    </source>
</evidence>
<reference evidence="6" key="1">
    <citation type="submission" date="2020-10" db="EMBL/GenBank/DDBJ databases">
        <authorList>
            <person name="Szabo G."/>
        </authorList>
    </citation>
    <scope>NUCLEOTIDE SEQUENCE</scope>
    <source>
        <strain evidence="6">PROFFT</strain>
    </source>
</reference>
<keyword evidence="3" id="KW-0862">Zinc</keyword>
<keyword evidence="2 3" id="KW-0342">GTP-binding</keyword>
<evidence type="ECO:0000313" key="7">
    <source>
        <dbReference type="Proteomes" id="UP000683585"/>
    </source>
</evidence>
<comment type="similarity">
    <text evidence="3">Belongs to the TRAFAC class YlqF/YawG GTPase family. RsgA subfamily.</text>
</comment>
<dbReference type="PANTHER" id="PTHR32120">
    <property type="entry name" value="SMALL RIBOSOMAL SUBUNIT BIOGENESIS GTPASE RSGA"/>
    <property type="match status" value="1"/>
</dbReference>
<organism evidence="6 7">
    <name type="scientific">Candidatus Profftia tarda</name>
    <dbReference type="NCBI Taxonomy" id="1177216"/>
    <lineage>
        <taxon>Bacteria</taxon>
        <taxon>Pseudomonadati</taxon>
        <taxon>Pseudomonadota</taxon>
        <taxon>Gammaproteobacteria</taxon>
        <taxon>Enterobacterales</taxon>
        <taxon>Enterobacteriaceae</taxon>
        <taxon>Candidatus Profftia</taxon>
    </lineage>
</organism>
<name>A0A8E4EZ90_9ENTR</name>
<feature type="binding site" evidence="3">
    <location>
        <position position="301"/>
    </location>
    <ligand>
        <name>Zn(2+)</name>
        <dbReference type="ChEBI" id="CHEBI:29105"/>
    </ligand>
</feature>
<sequence length="335" mass="37912">MSKKRLSRNQKQRMKTINMNLLAKNNNSLEMDYCSFSEQQEGIIICMFGNHADLKDTYGIEHRCHIRRTIQSLVTGDRVLWRAGTRPLMKGVIEAVHERQSVLMQSDCDAASRPMAANINQIVIVLSIFPRLSLDLIDKYLVACETIKIEPLIVLNKIDLIGDRPSDLIEEAIDIYRRIGYRILILSSNTKQGITALKNELAERISIFIGQSGVGKSTLINSIIPGFPHPIIIGSGSQYSSLGTHTTTATRLYDFPQGGNLIDSPGIRDFSLWHIDSKKIILGFIEFRKYLGTCQFRNCKHQNDPGCALRAAIREGEITQERFSSYHSIIKKYLR</sequence>
<comment type="subcellular location">
    <subcellularLocation>
        <location evidence="3">Cytoplasm</location>
    </subcellularLocation>
</comment>
<keyword evidence="3" id="KW-0690">Ribosome biogenesis</keyword>
<dbReference type="NCBIfam" id="NF008931">
    <property type="entry name" value="PRK12288.1"/>
    <property type="match status" value="1"/>
</dbReference>
<comment type="subunit">
    <text evidence="3">Monomer. Associates with 30S ribosomal subunit, binds 16S rRNA.</text>
</comment>
<feature type="domain" description="EngC GTPase" evidence="4">
    <location>
        <begin position="117"/>
        <end position="268"/>
    </location>
</feature>
<keyword evidence="3" id="KW-0963">Cytoplasm</keyword>
<dbReference type="PANTHER" id="PTHR32120:SF11">
    <property type="entry name" value="SMALL RIBOSOMAL SUBUNIT BIOGENESIS GTPASE RSGA 1, MITOCHONDRIAL-RELATED"/>
    <property type="match status" value="1"/>
</dbReference>
<dbReference type="HAMAP" id="MF_01820">
    <property type="entry name" value="GTPase_RsgA"/>
    <property type="match status" value="1"/>
</dbReference>
<dbReference type="GO" id="GO:0042274">
    <property type="term" value="P:ribosomal small subunit biogenesis"/>
    <property type="evidence" value="ECO:0007669"/>
    <property type="project" value="UniProtKB-UniRule"/>
</dbReference>
<feature type="binding site" evidence="3">
    <location>
        <begin position="156"/>
        <end position="159"/>
    </location>
    <ligand>
        <name>GTP</name>
        <dbReference type="ChEBI" id="CHEBI:37565"/>
    </ligand>
</feature>
<protein>
    <recommendedName>
        <fullName evidence="3">Small ribosomal subunit biogenesis GTPase RsgA</fullName>
        <ecNumber evidence="3">3.6.1.-</ecNumber>
    </recommendedName>
</protein>
<keyword evidence="3" id="KW-0479">Metal-binding</keyword>
<dbReference type="InterPro" id="IPR030378">
    <property type="entry name" value="G_CP_dom"/>
</dbReference>
<evidence type="ECO:0000256" key="1">
    <source>
        <dbReference type="ARBA" id="ARBA00022741"/>
    </source>
</evidence>
<dbReference type="Proteomes" id="UP000683585">
    <property type="component" value="Chromosome"/>
</dbReference>
<accession>A0A8E4EZ90</accession>
<feature type="binding site" evidence="3">
    <location>
        <position position="294"/>
    </location>
    <ligand>
        <name>Zn(2+)</name>
        <dbReference type="ChEBI" id="CHEBI:29105"/>
    </ligand>
</feature>
<dbReference type="AlphaFoldDB" id="A0A8E4EZ90"/>
<keyword evidence="3 6" id="KW-0378">Hydrolase</keyword>
<dbReference type="GO" id="GO:0019843">
    <property type="term" value="F:rRNA binding"/>
    <property type="evidence" value="ECO:0007669"/>
    <property type="project" value="UniProtKB-KW"/>
</dbReference>
<dbReference type="KEGG" id="ptf:PROFFT_A_07030"/>
<dbReference type="NCBIfam" id="TIGR00157">
    <property type="entry name" value="ribosome small subunit-dependent GTPase A"/>
    <property type="match status" value="1"/>
</dbReference>
<dbReference type="CDD" id="cd01854">
    <property type="entry name" value="YjeQ_EngC"/>
    <property type="match status" value="1"/>
</dbReference>
<feature type="binding site" evidence="3">
    <location>
        <position position="299"/>
    </location>
    <ligand>
        <name>Zn(2+)</name>
        <dbReference type="ChEBI" id="CHEBI:29105"/>
    </ligand>
</feature>
<evidence type="ECO:0000259" key="5">
    <source>
        <dbReference type="PROSITE" id="PS51721"/>
    </source>
</evidence>